<evidence type="ECO:0000256" key="3">
    <source>
        <dbReference type="SAM" id="MobiDB-lite"/>
    </source>
</evidence>
<proteinExistence type="predicted"/>
<dbReference type="PROSITE" id="PS50102">
    <property type="entry name" value="RRM"/>
    <property type="match status" value="1"/>
</dbReference>
<dbReference type="SMART" id="SM00360">
    <property type="entry name" value="RRM"/>
    <property type="match status" value="1"/>
</dbReference>
<keyword evidence="6" id="KW-1185">Reference proteome</keyword>
<feature type="domain" description="RRM" evidence="4">
    <location>
        <begin position="77"/>
        <end position="153"/>
    </location>
</feature>
<reference evidence="5 6" key="1">
    <citation type="submission" date="2016-05" db="EMBL/GenBank/DDBJ databases">
        <title>Nuclear genome of Blastocystis sp. subtype 1 NandII.</title>
        <authorList>
            <person name="Gentekaki E."/>
            <person name="Curtis B."/>
            <person name="Stairs C."/>
            <person name="Eme L."/>
            <person name="Herman E."/>
            <person name="Klimes V."/>
            <person name="Arias M.C."/>
            <person name="Elias M."/>
            <person name="Hilliou F."/>
            <person name="Klute M."/>
            <person name="Malik S.-B."/>
            <person name="Pightling A."/>
            <person name="Rachubinski R."/>
            <person name="Salas D."/>
            <person name="Schlacht A."/>
            <person name="Suga H."/>
            <person name="Archibald J."/>
            <person name="Ball S.G."/>
            <person name="Clark G."/>
            <person name="Dacks J."/>
            <person name="Van Der Giezen M."/>
            <person name="Tsaousis A."/>
            <person name="Roger A."/>
        </authorList>
    </citation>
    <scope>NUCLEOTIDE SEQUENCE [LARGE SCALE GENOMIC DNA]</scope>
    <source>
        <strain evidence="6">ATCC 50177 / NandII</strain>
    </source>
</reference>
<dbReference type="EMBL" id="LXWW01000001">
    <property type="protein sequence ID" value="OAO18238.1"/>
    <property type="molecule type" value="Genomic_DNA"/>
</dbReference>
<dbReference type="AlphaFoldDB" id="A0A196SMF9"/>
<sequence>MSNPDAQQTEEVKVDFEEEAPKVEKDNSLEELNKEFEAIDAEQAKSLNEVKQLAAENKEKIEAAIQLPTNTDNIEENSVFVKGVDYGVTPQELMEYFSTCGAISRIKILTTKQGAPKGAAYIEFTDPESVKSALMFSGNTFHERELTVEPKRKNLPRFMLKRGRGRGRGGYHRGGFHPY</sequence>
<accession>A0A196SMF9</accession>
<comment type="caution">
    <text evidence="5">The sequence shown here is derived from an EMBL/GenBank/DDBJ whole genome shotgun (WGS) entry which is preliminary data.</text>
</comment>
<gene>
    <name evidence="5" type="ORF">AV274_0020</name>
</gene>
<evidence type="ECO:0000313" key="6">
    <source>
        <dbReference type="Proteomes" id="UP000078348"/>
    </source>
</evidence>
<name>A0A196SMF9_BLAHN</name>
<dbReference type="GO" id="GO:0008143">
    <property type="term" value="F:poly(A) binding"/>
    <property type="evidence" value="ECO:0007669"/>
    <property type="project" value="TreeGrafter"/>
</dbReference>
<dbReference type="InterPro" id="IPR035979">
    <property type="entry name" value="RBD_domain_sf"/>
</dbReference>
<organism evidence="5 6">
    <name type="scientific">Blastocystis sp. subtype 1 (strain ATCC 50177 / NandII)</name>
    <dbReference type="NCBI Taxonomy" id="478820"/>
    <lineage>
        <taxon>Eukaryota</taxon>
        <taxon>Sar</taxon>
        <taxon>Stramenopiles</taxon>
        <taxon>Bigyra</taxon>
        <taxon>Opalozoa</taxon>
        <taxon>Opalinata</taxon>
        <taxon>Blastocystidae</taxon>
        <taxon>Blastocystis</taxon>
    </lineage>
</organism>
<dbReference type="Gene3D" id="3.30.70.330">
    <property type="match status" value="1"/>
</dbReference>
<protein>
    <submittedName>
        <fullName evidence="5">Poly(A) binding protein Pab2</fullName>
    </submittedName>
</protein>
<evidence type="ECO:0000313" key="5">
    <source>
        <dbReference type="EMBL" id="OAO18238.1"/>
    </source>
</evidence>
<dbReference type="InterPro" id="IPR012677">
    <property type="entry name" value="Nucleotide-bd_a/b_plait_sf"/>
</dbReference>
<dbReference type="PANTHER" id="PTHR23236:SF92">
    <property type="entry name" value="POLYADENYLATE-BINDING PROTEIN 1"/>
    <property type="match status" value="1"/>
</dbReference>
<feature type="region of interest" description="Disordered" evidence="3">
    <location>
        <begin position="1"/>
        <end position="24"/>
    </location>
</feature>
<dbReference type="STRING" id="478820.A0A196SMF9"/>
<dbReference type="SUPFAM" id="SSF54928">
    <property type="entry name" value="RNA-binding domain, RBD"/>
    <property type="match status" value="1"/>
</dbReference>
<dbReference type="PANTHER" id="PTHR23236">
    <property type="entry name" value="EUKARYOTIC TRANSLATION INITIATION FACTOR 4B/4H"/>
    <property type="match status" value="1"/>
</dbReference>
<dbReference type="InterPro" id="IPR000504">
    <property type="entry name" value="RRM_dom"/>
</dbReference>
<dbReference type="OrthoDB" id="4726at2759"/>
<feature type="compositionally biased region" description="Basic and acidic residues" evidence="3">
    <location>
        <begin position="10"/>
        <end position="24"/>
    </location>
</feature>
<evidence type="ECO:0000256" key="1">
    <source>
        <dbReference type="ARBA" id="ARBA00022884"/>
    </source>
</evidence>
<keyword evidence="1 2" id="KW-0694">RNA-binding</keyword>
<dbReference type="Proteomes" id="UP000078348">
    <property type="component" value="Unassembled WGS sequence"/>
</dbReference>
<evidence type="ECO:0000259" key="4">
    <source>
        <dbReference type="PROSITE" id="PS50102"/>
    </source>
</evidence>
<dbReference type="Pfam" id="PF00076">
    <property type="entry name" value="RRM_1"/>
    <property type="match status" value="1"/>
</dbReference>
<evidence type="ECO:0000256" key="2">
    <source>
        <dbReference type="PROSITE-ProRule" id="PRU00176"/>
    </source>
</evidence>